<protein>
    <submittedName>
        <fullName evidence="1">Uncharacterized protein</fullName>
    </submittedName>
</protein>
<proteinExistence type="predicted"/>
<dbReference type="HOGENOM" id="CLU_3044579_0_0_9"/>
<dbReference type="EMBL" id="ACGP01000189">
    <property type="protein sequence ID" value="EEI23479.1"/>
    <property type="molecule type" value="Genomic_DNA"/>
</dbReference>
<dbReference type="PATRIC" id="fig|1423757.3.peg.1769"/>
<organism evidence="1 2">
    <name type="scientific">Lentilactobacillus hilgardii (strain ATCC 8290 / DSM 20176 / CCUG 30140 / JCM 1155 / KCTC 3500 / NBRC 15886 / NCIMB 8040 / NRRL B-1843 / 9)</name>
    <dbReference type="NCBI Taxonomy" id="1423757"/>
    <lineage>
        <taxon>Bacteria</taxon>
        <taxon>Bacillati</taxon>
        <taxon>Bacillota</taxon>
        <taxon>Bacilli</taxon>
        <taxon>Lactobacillales</taxon>
        <taxon>Lactobacillaceae</taxon>
        <taxon>Lentilactobacillus</taxon>
    </lineage>
</organism>
<name>C0XMD1_LENH9</name>
<comment type="caution">
    <text evidence="1">The sequence shown here is derived from an EMBL/GenBank/DDBJ whole genome shotgun (WGS) entry which is preliminary data.</text>
</comment>
<evidence type="ECO:0000313" key="1">
    <source>
        <dbReference type="EMBL" id="EEI23479.1"/>
    </source>
</evidence>
<gene>
    <name evidence="1" type="ORF">HMPREF0519_2392</name>
</gene>
<keyword evidence="2" id="KW-1185">Reference proteome</keyword>
<reference evidence="1 2" key="1">
    <citation type="submission" date="2009-01" db="EMBL/GenBank/DDBJ databases">
        <authorList>
            <person name="Qin X."/>
            <person name="Bachman B."/>
            <person name="Battles P."/>
            <person name="Bell A."/>
            <person name="Bess C."/>
            <person name="Bickham C."/>
            <person name="Chaboub L."/>
            <person name="Chen D."/>
            <person name="Coyle M."/>
            <person name="Deiros D.R."/>
            <person name="Dinh H."/>
            <person name="Forbes L."/>
            <person name="Fowler G."/>
            <person name="Francisco L."/>
            <person name="Fu Q."/>
            <person name="Gubbala S."/>
            <person name="Hale W."/>
            <person name="Han Y."/>
            <person name="Hemphill L."/>
            <person name="Highlander S.K."/>
            <person name="Hirani K."/>
            <person name="Hogues M."/>
            <person name="Jackson L."/>
            <person name="Jakkamsetti A."/>
            <person name="Javaid M."/>
            <person name="Jiang H."/>
            <person name="Korchina V."/>
            <person name="Kovar C."/>
            <person name="Lara F."/>
            <person name="Lee S."/>
            <person name="Mata R."/>
            <person name="Mathew T."/>
            <person name="Moen C."/>
            <person name="Morales K."/>
            <person name="Munidasa M."/>
            <person name="Nazareth L."/>
            <person name="Ngo R."/>
            <person name="Nguyen L."/>
            <person name="Okwuonu G."/>
            <person name="Ongeri F."/>
            <person name="Patil S."/>
            <person name="Petrosino J."/>
            <person name="Pham C."/>
            <person name="Pham P."/>
            <person name="Pu L.-L."/>
            <person name="Puazo M."/>
            <person name="Raj R."/>
            <person name="Reid J."/>
            <person name="Rouhana J."/>
            <person name="Saada N."/>
            <person name="Shang Y."/>
            <person name="Simmons D."/>
            <person name="Thornton R."/>
            <person name="Warren J."/>
            <person name="Weissenberger G."/>
            <person name="Zhang J."/>
            <person name="Zhang L."/>
            <person name="Zhou C."/>
            <person name="Zhu D."/>
            <person name="Muzny D."/>
            <person name="Worley K."/>
            <person name="Gibbs R."/>
        </authorList>
    </citation>
    <scope>NUCLEOTIDE SEQUENCE [LARGE SCALE GENOMIC DNA]</scope>
    <source>
        <strain evidence="2">ATCC 8290 / DSM 20176 / CCUG 30140 / JCM 1155 / KCTC 3500 / NBRC 15886 / NCIMB 8040 / NRRL B-1843 / 9</strain>
    </source>
</reference>
<dbReference type="AlphaFoldDB" id="C0XMD1"/>
<dbReference type="Proteomes" id="UP000003752">
    <property type="component" value="Unassembled WGS sequence"/>
</dbReference>
<accession>C0XMD1</accession>
<sequence length="54" mass="6308">MNQEDMIIISHQREDGSKLKGCLFRKWLLPLFDNRIADNAIPDGPVSNHLRAFW</sequence>
<evidence type="ECO:0000313" key="2">
    <source>
        <dbReference type="Proteomes" id="UP000003752"/>
    </source>
</evidence>